<reference evidence="3" key="1">
    <citation type="journal article" date="2019" name="Int. J. Syst. Evol. Microbiol.">
        <title>The Global Catalogue of Microorganisms (GCM) 10K type strain sequencing project: providing services to taxonomists for standard genome sequencing and annotation.</title>
        <authorList>
            <consortium name="The Broad Institute Genomics Platform"/>
            <consortium name="The Broad Institute Genome Sequencing Center for Infectious Disease"/>
            <person name="Wu L."/>
            <person name="Ma J."/>
        </authorList>
    </citation>
    <scope>NUCLEOTIDE SEQUENCE [LARGE SCALE GENOMIC DNA]</scope>
    <source>
        <strain evidence="3">CCUG 48216</strain>
    </source>
</reference>
<name>A0ABW3SI64_9BACL</name>
<dbReference type="SUPFAM" id="SSF46689">
    <property type="entry name" value="Homeodomain-like"/>
    <property type="match status" value="1"/>
</dbReference>
<proteinExistence type="predicted"/>
<dbReference type="InterPro" id="IPR051448">
    <property type="entry name" value="CdaR-like_regulators"/>
</dbReference>
<evidence type="ECO:0000313" key="2">
    <source>
        <dbReference type="EMBL" id="MFD1184519.1"/>
    </source>
</evidence>
<comment type="caution">
    <text evidence="2">The sequence shown here is derived from an EMBL/GenBank/DDBJ whole genome shotgun (WGS) entry which is preliminary data.</text>
</comment>
<dbReference type="PANTHER" id="PTHR33744:SF15">
    <property type="entry name" value="CARBOHYDRATE DIACID REGULATOR"/>
    <property type="match status" value="1"/>
</dbReference>
<protein>
    <submittedName>
        <fullName evidence="2">PucR family transcriptional regulator</fullName>
    </submittedName>
</protein>
<evidence type="ECO:0000313" key="3">
    <source>
        <dbReference type="Proteomes" id="UP001597211"/>
    </source>
</evidence>
<dbReference type="PANTHER" id="PTHR33744">
    <property type="entry name" value="CARBOHYDRATE DIACID REGULATOR"/>
    <property type="match status" value="1"/>
</dbReference>
<feature type="domain" description="PucR C-terminal helix-turn-helix" evidence="1">
    <location>
        <begin position="302"/>
        <end position="358"/>
    </location>
</feature>
<dbReference type="Proteomes" id="UP001597211">
    <property type="component" value="Unassembled WGS sequence"/>
</dbReference>
<dbReference type="RefSeq" id="WP_270407595.1">
    <property type="nucleotide sequence ID" value="NZ_JAQDEO010000163.1"/>
</dbReference>
<dbReference type="InterPro" id="IPR025736">
    <property type="entry name" value="PucR_C-HTH_dom"/>
</dbReference>
<dbReference type="Gene3D" id="1.10.10.2840">
    <property type="entry name" value="PucR C-terminal helix-turn-helix domain"/>
    <property type="match status" value="1"/>
</dbReference>
<dbReference type="Pfam" id="PF13556">
    <property type="entry name" value="HTH_30"/>
    <property type="match status" value="1"/>
</dbReference>
<accession>A0ABW3SI64</accession>
<dbReference type="EMBL" id="JBHTKZ010000108">
    <property type="protein sequence ID" value="MFD1184519.1"/>
    <property type="molecule type" value="Genomic_DNA"/>
</dbReference>
<gene>
    <name evidence="2" type="ORF">ACFQ2Z_24670</name>
</gene>
<evidence type="ECO:0000259" key="1">
    <source>
        <dbReference type="Pfam" id="PF13556"/>
    </source>
</evidence>
<dbReference type="InterPro" id="IPR042070">
    <property type="entry name" value="PucR_C-HTH_sf"/>
</dbReference>
<keyword evidence="3" id="KW-1185">Reference proteome</keyword>
<dbReference type="InterPro" id="IPR009057">
    <property type="entry name" value="Homeodomain-like_sf"/>
</dbReference>
<sequence>MDIKWLKQQVEGVVGSPLSESVWERQAWNNAIAESDGRENGPFRVDQRWVWLVERQQGGVRVLETEASSVTEAEAQLIQMLLTAAREPSPPASSLKREDESRCLQLGEWLQERLELGELNQPIPEHLTLKAKLKGRMLPFLLNWESSGQGQAISFSKLNKLLKSYFGGEVILVPLKEDWLILLGEELFMSLREESEEAAETERDLLSALCQGLYELVTNEWVGGFHLTVGSTLIVETELASATLFLRQTLALGRVFNVTDQIHLPWELKLERLVYSIPEEQRCQFVQEFGDRAGLLQDEETLTTLETFFALDCNVSETAKRLYIHRNTLLYRMDKFKQETGLDVRTFNDAVLVKLELLLYKVTKRP</sequence>
<organism evidence="2 3">
    <name type="scientific">Paenibacillus timonensis</name>
    <dbReference type="NCBI Taxonomy" id="225915"/>
    <lineage>
        <taxon>Bacteria</taxon>
        <taxon>Bacillati</taxon>
        <taxon>Bacillota</taxon>
        <taxon>Bacilli</taxon>
        <taxon>Bacillales</taxon>
        <taxon>Paenibacillaceae</taxon>
        <taxon>Paenibacillus</taxon>
    </lineage>
</organism>